<dbReference type="PANTHER" id="PTHR11067:SF9">
    <property type="entry name" value="INOSINE TRIPHOSPHATE PYROPHOSPHATASE"/>
    <property type="match status" value="1"/>
</dbReference>
<sequence length="57" mass="6363">CEGFIGEEPIGENGFGYDPIFMIDDDTSMACLTDEEKNRISHRAKALEKLVAELSKK</sequence>
<accession>K1UKB1</accession>
<organism evidence="3">
    <name type="scientific">human gut metagenome</name>
    <dbReference type="NCBI Taxonomy" id="408170"/>
    <lineage>
        <taxon>unclassified sequences</taxon>
        <taxon>metagenomes</taxon>
        <taxon>organismal metagenomes</taxon>
    </lineage>
</organism>
<protein>
    <submittedName>
        <fullName evidence="3">Ham1-like protein</fullName>
        <ecNumber evidence="3">3.6.1.-</ecNumber>
    </submittedName>
</protein>
<evidence type="ECO:0000256" key="2">
    <source>
        <dbReference type="ARBA" id="ARBA00022801"/>
    </source>
</evidence>
<evidence type="ECO:0000313" key="3">
    <source>
        <dbReference type="EMBL" id="EKC71946.1"/>
    </source>
</evidence>
<dbReference type="Gene3D" id="3.90.950.10">
    <property type="match status" value="1"/>
</dbReference>
<gene>
    <name evidence="3" type="ORF">LEA_06996</name>
</gene>
<reference evidence="3" key="1">
    <citation type="journal article" date="2013" name="Environ. Microbiol.">
        <title>Microbiota from the distal guts of lean and obese adolescents exhibit partial functional redundancy besides clear differences in community structure.</title>
        <authorList>
            <person name="Ferrer M."/>
            <person name="Ruiz A."/>
            <person name="Lanza F."/>
            <person name="Haange S.B."/>
            <person name="Oberbach A."/>
            <person name="Till H."/>
            <person name="Bargiela R."/>
            <person name="Campoy C."/>
            <person name="Segura M.T."/>
            <person name="Richter M."/>
            <person name="von Bergen M."/>
            <person name="Seifert J."/>
            <person name="Suarez A."/>
        </authorList>
    </citation>
    <scope>NUCLEOTIDE SEQUENCE</scope>
</reference>
<name>K1UKB1_9ZZZZ</name>
<dbReference type="PANTHER" id="PTHR11067">
    <property type="entry name" value="INOSINE TRIPHOSPHATE PYROPHOSPHATASE/HAM1 PROTEIN"/>
    <property type="match status" value="1"/>
</dbReference>
<dbReference type="AlphaFoldDB" id="K1UKB1"/>
<comment type="similarity">
    <text evidence="1">Belongs to the HAM1 NTPase family.</text>
</comment>
<dbReference type="InterPro" id="IPR029001">
    <property type="entry name" value="ITPase-like_fam"/>
</dbReference>
<proteinExistence type="inferred from homology"/>
<dbReference type="EMBL" id="AJWY01004592">
    <property type="protein sequence ID" value="EKC71946.1"/>
    <property type="molecule type" value="Genomic_DNA"/>
</dbReference>
<dbReference type="GO" id="GO:0005829">
    <property type="term" value="C:cytosol"/>
    <property type="evidence" value="ECO:0007669"/>
    <property type="project" value="TreeGrafter"/>
</dbReference>
<dbReference type="SUPFAM" id="SSF52972">
    <property type="entry name" value="ITPase-like"/>
    <property type="match status" value="1"/>
</dbReference>
<dbReference type="GO" id="GO:0009143">
    <property type="term" value="P:nucleoside triphosphate catabolic process"/>
    <property type="evidence" value="ECO:0007669"/>
    <property type="project" value="InterPro"/>
</dbReference>
<comment type="caution">
    <text evidence="3">The sequence shown here is derived from an EMBL/GenBank/DDBJ whole genome shotgun (WGS) entry which is preliminary data.</text>
</comment>
<dbReference type="EC" id="3.6.1.-" evidence="3"/>
<evidence type="ECO:0000256" key="1">
    <source>
        <dbReference type="ARBA" id="ARBA00008023"/>
    </source>
</evidence>
<dbReference type="GO" id="GO:0047429">
    <property type="term" value="F:nucleoside triphosphate diphosphatase activity"/>
    <property type="evidence" value="ECO:0007669"/>
    <property type="project" value="InterPro"/>
</dbReference>
<dbReference type="InterPro" id="IPR002637">
    <property type="entry name" value="RdgB/HAM1"/>
</dbReference>
<feature type="non-terminal residue" evidence="3">
    <location>
        <position position="1"/>
    </location>
</feature>
<dbReference type="Pfam" id="PF01725">
    <property type="entry name" value="Ham1p_like"/>
    <property type="match status" value="1"/>
</dbReference>
<keyword evidence="2 3" id="KW-0378">Hydrolase</keyword>